<dbReference type="Pfam" id="PF16884">
    <property type="entry name" value="ADH_N_2"/>
    <property type="match status" value="1"/>
</dbReference>
<name>Q6BV61_DEBHA</name>
<dbReference type="FunFam" id="3.40.50.720:FF:000121">
    <property type="entry name" value="Prostaglandin reductase 2"/>
    <property type="match status" value="1"/>
</dbReference>
<dbReference type="AlphaFoldDB" id="Q6BV61"/>
<dbReference type="GeneID" id="2900751"/>
<evidence type="ECO:0000313" key="3">
    <source>
        <dbReference type="EMBL" id="CAG85959.1"/>
    </source>
</evidence>
<dbReference type="SMART" id="SM00829">
    <property type="entry name" value="PKS_ER"/>
    <property type="match status" value="1"/>
</dbReference>
<keyword evidence="4" id="KW-1185">Reference proteome</keyword>
<dbReference type="Proteomes" id="UP000000599">
    <property type="component" value="Chromosome C"/>
</dbReference>
<dbReference type="InParanoid" id="Q6BV61"/>
<sequence>MSIPSNYKQIILNSAPSKEVNLKYGEESSTFRIEQASFDENSVKDGEVVVKVLYLSNDPTQRGWMQKGIDAKRMYAPPILENDPVTALGLGEIVLSKSSKHSVGDKVTGRFSWQEYVVVNEQSIFTTIDESAGLPLTSYLSSVGMTGLTAYFGVTKVGELKKGQTIVISAASGATGSMCVQIAKHIVGATKVIGISGSAEKCKWVESLGADVCVNYHDADYQKQLSDIIGDDFVDVYYDNVGGEILSFMLSKVKPFGHVVACGAIAGYNDKEKSNVTSWAEIITNRLTVRGFIILDFVKDYAQGVGAIVGAIKEGKIKITEGTSVVDLTSEKDVLAKVPETWSLLFGSNKPNGKLITKIA</sequence>
<reference evidence="3 4" key="1">
    <citation type="journal article" date="2004" name="Nature">
        <title>Genome evolution in yeasts.</title>
        <authorList>
            <consortium name="Genolevures"/>
            <person name="Dujon B."/>
            <person name="Sherman D."/>
            <person name="Fischer G."/>
            <person name="Durrens P."/>
            <person name="Casaregola S."/>
            <person name="Lafontaine I."/>
            <person name="de Montigny J."/>
            <person name="Marck C."/>
            <person name="Neuveglise C."/>
            <person name="Talla E."/>
            <person name="Goffard N."/>
            <person name="Frangeul L."/>
            <person name="Aigle M."/>
            <person name="Anthouard V."/>
            <person name="Babour A."/>
            <person name="Barbe V."/>
            <person name="Barnay S."/>
            <person name="Blanchin S."/>
            <person name="Beckerich J.M."/>
            <person name="Beyne E."/>
            <person name="Bleykasten C."/>
            <person name="Boisrame A."/>
            <person name="Boyer J."/>
            <person name="Cattolico L."/>
            <person name="Confanioleri F."/>
            <person name="de Daruvar A."/>
            <person name="Despons L."/>
            <person name="Fabre E."/>
            <person name="Fairhead C."/>
            <person name="Ferry-Dumazet H."/>
            <person name="Groppi A."/>
            <person name="Hantraye F."/>
            <person name="Hennequin C."/>
            <person name="Jauniaux N."/>
            <person name="Joyet P."/>
            <person name="Kachouri R."/>
            <person name="Kerrest A."/>
            <person name="Koszul R."/>
            <person name="Lemaire M."/>
            <person name="Lesur I."/>
            <person name="Ma L."/>
            <person name="Muller H."/>
            <person name="Nicaud J.M."/>
            <person name="Nikolski M."/>
            <person name="Oztas S."/>
            <person name="Ozier-Kalogeropoulos O."/>
            <person name="Pellenz S."/>
            <person name="Potier S."/>
            <person name="Richard G.F."/>
            <person name="Straub M.L."/>
            <person name="Suleau A."/>
            <person name="Swennene D."/>
            <person name="Tekaia F."/>
            <person name="Wesolowski-Louvel M."/>
            <person name="Westhof E."/>
            <person name="Wirth B."/>
            <person name="Zeniou-Meyer M."/>
            <person name="Zivanovic I."/>
            <person name="Bolotin-Fukuhara M."/>
            <person name="Thierry A."/>
            <person name="Bouchier C."/>
            <person name="Caudron B."/>
            <person name="Scarpelli C."/>
            <person name="Gaillardin C."/>
            <person name="Weissenbach J."/>
            <person name="Wincker P."/>
            <person name="Souciet J.L."/>
        </authorList>
    </citation>
    <scope>NUCLEOTIDE SEQUENCE [LARGE SCALE GENOMIC DNA]</scope>
    <source>
        <strain evidence="4">ATCC 36239 / CBS 767 / BCRC 21394 / JCM 1990 / NBRC 0083 / IGC 2968</strain>
    </source>
</reference>
<dbReference type="InterPro" id="IPR041694">
    <property type="entry name" value="ADH_N_2"/>
</dbReference>
<dbReference type="OrthoDB" id="809632at2759"/>
<dbReference type="HOGENOM" id="CLU_026673_29_2_1"/>
<dbReference type="Gene3D" id="3.90.180.10">
    <property type="entry name" value="Medium-chain alcohol dehydrogenases, catalytic domain"/>
    <property type="match status" value="1"/>
</dbReference>
<dbReference type="EMBL" id="CR382135">
    <property type="protein sequence ID" value="CAG85959.1"/>
    <property type="molecule type" value="Genomic_DNA"/>
</dbReference>
<evidence type="ECO:0000313" key="4">
    <source>
        <dbReference type="Proteomes" id="UP000000599"/>
    </source>
</evidence>
<dbReference type="Gene3D" id="3.40.50.720">
    <property type="entry name" value="NAD(P)-binding Rossmann-like Domain"/>
    <property type="match status" value="1"/>
</dbReference>
<dbReference type="InterPro" id="IPR011032">
    <property type="entry name" value="GroES-like_sf"/>
</dbReference>
<dbReference type="InterPro" id="IPR013149">
    <property type="entry name" value="ADH-like_C"/>
</dbReference>
<dbReference type="VEuPathDB" id="FungiDB:DEHA2C05104g"/>
<dbReference type="CDD" id="cd05288">
    <property type="entry name" value="PGDH"/>
    <property type="match status" value="1"/>
</dbReference>
<gene>
    <name evidence="3" type="ordered locus">DEHA2C05104g</name>
</gene>
<dbReference type="PANTHER" id="PTHR43205">
    <property type="entry name" value="PROSTAGLANDIN REDUCTASE"/>
    <property type="match status" value="1"/>
</dbReference>
<dbReference type="SUPFAM" id="SSF51735">
    <property type="entry name" value="NAD(P)-binding Rossmann-fold domains"/>
    <property type="match status" value="1"/>
</dbReference>
<dbReference type="RefSeq" id="XP_457908.1">
    <property type="nucleotide sequence ID" value="XM_457908.1"/>
</dbReference>
<feature type="domain" description="Enoyl reductase (ER)" evidence="2">
    <location>
        <begin position="25"/>
        <end position="357"/>
    </location>
</feature>
<proteinExistence type="predicted"/>
<dbReference type="InterPro" id="IPR020843">
    <property type="entry name" value="ER"/>
</dbReference>
<organism evidence="3 4">
    <name type="scientific">Debaryomyces hansenii (strain ATCC 36239 / CBS 767 / BCRC 21394 / JCM 1990 / NBRC 0083 / IGC 2968)</name>
    <name type="common">Yeast</name>
    <name type="synonym">Torulaspora hansenii</name>
    <dbReference type="NCBI Taxonomy" id="284592"/>
    <lineage>
        <taxon>Eukaryota</taxon>
        <taxon>Fungi</taxon>
        <taxon>Dikarya</taxon>
        <taxon>Ascomycota</taxon>
        <taxon>Saccharomycotina</taxon>
        <taxon>Pichiomycetes</taxon>
        <taxon>Debaryomycetaceae</taxon>
        <taxon>Debaryomyces</taxon>
    </lineage>
</organism>
<dbReference type="Pfam" id="PF00107">
    <property type="entry name" value="ADH_zinc_N"/>
    <property type="match status" value="1"/>
</dbReference>
<dbReference type="KEGG" id="dha:DEHA2C05104g"/>
<dbReference type="InterPro" id="IPR045010">
    <property type="entry name" value="MDR_fam"/>
</dbReference>
<evidence type="ECO:0000256" key="1">
    <source>
        <dbReference type="ARBA" id="ARBA00023002"/>
    </source>
</evidence>
<dbReference type="OMA" id="DKVMGMT"/>
<dbReference type="FunCoup" id="Q6BV61">
    <property type="interactions" value="418"/>
</dbReference>
<accession>Q6BV61</accession>
<evidence type="ECO:0000259" key="2">
    <source>
        <dbReference type="SMART" id="SM00829"/>
    </source>
</evidence>
<dbReference type="SUPFAM" id="SSF50129">
    <property type="entry name" value="GroES-like"/>
    <property type="match status" value="1"/>
</dbReference>
<dbReference type="GO" id="GO:0016628">
    <property type="term" value="F:oxidoreductase activity, acting on the CH-CH group of donors, NAD or NADP as acceptor"/>
    <property type="evidence" value="ECO:0007669"/>
    <property type="project" value="InterPro"/>
</dbReference>
<dbReference type="eggNOG" id="KOG1196">
    <property type="taxonomic scope" value="Eukaryota"/>
</dbReference>
<protein>
    <submittedName>
        <fullName evidence="3">DEHA2C05104p</fullName>
    </submittedName>
</protein>
<dbReference type="PANTHER" id="PTHR43205:SF19">
    <property type="entry name" value="ENOYL REDUCTASE (ER) DOMAIN-CONTAINING PROTEIN"/>
    <property type="match status" value="1"/>
</dbReference>
<keyword evidence="1" id="KW-0560">Oxidoreductase</keyword>
<dbReference type="InterPro" id="IPR036291">
    <property type="entry name" value="NAD(P)-bd_dom_sf"/>
</dbReference>